<reference evidence="1" key="2">
    <citation type="submission" date="2025-08" db="UniProtKB">
        <authorList>
            <consortium name="Ensembl"/>
        </authorList>
    </citation>
    <scope>IDENTIFICATION</scope>
</reference>
<organism evidence="1 2">
    <name type="scientific">Callithrix jacchus</name>
    <name type="common">White-tufted-ear marmoset</name>
    <name type="synonym">Simia Jacchus</name>
    <dbReference type="NCBI Taxonomy" id="9483"/>
    <lineage>
        <taxon>Eukaryota</taxon>
        <taxon>Metazoa</taxon>
        <taxon>Chordata</taxon>
        <taxon>Craniata</taxon>
        <taxon>Vertebrata</taxon>
        <taxon>Euteleostomi</taxon>
        <taxon>Mammalia</taxon>
        <taxon>Eutheria</taxon>
        <taxon>Euarchontoglires</taxon>
        <taxon>Primates</taxon>
        <taxon>Haplorrhini</taxon>
        <taxon>Platyrrhini</taxon>
        <taxon>Cebidae</taxon>
        <taxon>Callitrichinae</taxon>
        <taxon>Callithrix</taxon>
        <taxon>Callithrix</taxon>
    </lineage>
</organism>
<keyword evidence="2" id="KW-1185">Reference proteome</keyword>
<reference evidence="1 2" key="1">
    <citation type="submission" date="2009-03" db="EMBL/GenBank/DDBJ databases">
        <authorList>
            <person name="Warren W."/>
            <person name="Ye L."/>
            <person name="Minx P."/>
            <person name="Worley K."/>
            <person name="Gibbs R."/>
            <person name="Wilson R.K."/>
        </authorList>
    </citation>
    <scope>NUCLEOTIDE SEQUENCE [LARGE SCALE GENOMIC DNA]</scope>
</reference>
<reference evidence="1" key="3">
    <citation type="submission" date="2025-09" db="UniProtKB">
        <authorList>
            <consortium name="Ensembl"/>
        </authorList>
    </citation>
    <scope>IDENTIFICATION</scope>
</reference>
<dbReference type="Ensembl" id="ENSCJAT00000104893.2">
    <property type="protein sequence ID" value="ENSCJAP00000087525.1"/>
    <property type="gene ID" value="ENSCJAG00000075517.1"/>
</dbReference>
<dbReference type="OMA" id="SHCGAQA"/>
<name>A0A8I3WBT7_CALJA</name>
<protein>
    <submittedName>
        <fullName evidence="1">Uncharacterized protein</fullName>
    </submittedName>
</protein>
<proteinExistence type="predicted"/>
<dbReference type="PANTHER" id="PTHR46254:SF3">
    <property type="entry name" value="SECRETED PROTEIN"/>
    <property type="match status" value="1"/>
</dbReference>
<evidence type="ECO:0000313" key="2">
    <source>
        <dbReference type="Proteomes" id="UP000008225"/>
    </source>
</evidence>
<evidence type="ECO:0000313" key="1">
    <source>
        <dbReference type="Ensembl" id="ENSCJAP00000087525.1"/>
    </source>
</evidence>
<sequence>IFLLSFFEIESCFVAQAGVQWCDLCSLQPLPPGFKRFSCLSLPSSWDYRCVPPCP</sequence>
<dbReference type="PANTHER" id="PTHR46254">
    <property type="entry name" value="PROTEIN GVQW1-RELATED"/>
    <property type="match status" value="1"/>
</dbReference>
<dbReference type="GeneTree" id="ENSGT00940000161627"/>
<dbReference type="Proteomes" id="UP000008225">
    <property type="component" value="Chromosome 5"/>
</dbReference>
<dbReference type="AlphaFoldDB" id="A0A8I3WBT7"/>
<accession>A0A8I3WBT7</accession>